<name>A0ABV7HV35_9GAMM</name>
<protein>
    <submittedName>
        <fullName evidence="2">DUF3833 domain-containing protein</fullName>
    </submittedName>
</protein>
<proteinExistence type="predicted"/>
<keyword evidence="1" id="KW-0732">Signal</keyword>
<dbReference type="Pfam" id="PF12915">
    <property type="entry name" value="DUF3833"/>
    <property type="match status" value="1"/>
</dbReference>
<dbReference type="EMBL" id="JBHRTL010000030">
    <property type="protein sequence ID" value="MFC3156400.1"/>
    <property type="molecule type" value="Genomic_DNA"/>
</dbReference>
<feature type="signal peptide" evidence="1">
    <location>
        <begin position="1"/>
        <end position="22"/>
    </location>
</feature>
<evidence type="ECO:0000313" key="3">
    <source>
        <dbReference type="Proteomes" id="UP001595548"/>
    </source>
</evidence>
<comment type="caution">
    <text evidence="2">The sequence shown here is derived from an EMBL/GenBank/DDBJ whole genome shotgun (WGS) entry which is preliminary data.</text>
</comment>
<evidence type="ECO:0000256" key="1">
    <source>
        <dbReference type="SAM" id="SignalP"/>
    </source>
</evidence>
<dbReference type="InterPro" id="IPR024409">
    <property type="entry name" value="DUF3833"/>
</dbReference>
<keyword evidence="3" id="KW-1185">Reference proteome</keyword>
<dbReference type="PROSITE" id="PS51257">
    <property type="entry name" value="PROKAR_LIPOPROTEIN"/>
    <property type="match status" value="1"/>
</dbReference>
<evidence type="ECO:0000313" key="2">
    <source>
        <dbReference type="EMBL" id="MFC3156400.1"/>
    </source>
</evidence>
<accession>A0ABV7HV35</accession>
<reference evidence="3" key="1">
    <citation type="journal article" date="2019" name="Int. J. Syst. Evol. Microbiol.">
        <title>The Global Catalogue of Microorganisms (GCM) 10K type strain sequencing project: providing services to taxonomists for standard genome sequencing and annotation.</title>
        <authorList>
            <consortium name="The Broad Institute Genomics Platform"/>
            <consortium name="The Broad Institute Genome Sequencing Center for Infectious Disease"/>
            <person name="Wu L."/>
            <person name="Ma J."/>
        </authorList>
    </citation>
    <scope>NUCLEOTIDE SEQUENCE [LARGE SCALE GENOMIC DNA]</scope>
    <source>
        <strain evidence="3">KCTC 52141</strain>
    </source>
</reference>
<organism evidence="2 3">
    <name type="scientific">Gilvimarinus japonicus</name>
    <dbReference type="NCBI Taxonomy" id="1796469"/>
    <lineage>
        <taxon>Bacteria</taxon>
        <taxon>Pseudomonadati</taxon>
        <taxon>Pseudomonadota</taxon>
        <taxon>Gammaproteobacteria</taxon>
        <taxon>Cellvibrionales</taxon>
        <taxon>Cellvibrionaceae</taxon>
        <taxon>Gilvimarinus</taxon>
    </lineage>
</organism>
<dbReference type="Proteomes" id="UP001595548">
    <property type="component" value="Unassembled WGS sequence"/>
</dbReference>
<gene>
    <name evidence="2" type="ORF">ACFOEB_14400</name>
</gene>
<dbReference type="RefSeq" id="WP_382417612.1">
    <property type="nucleotide sequence ID" value="NZ_AP031500.1"/>
</dbReference>
<sequence length="179" mass="19731">MRAHTWLAPALITFLLALTGCAGPSVDQYQGNQPGFAPQEFFQGDLTAHGVLKNRSGDVTRYFNATIKANWKNGIGTLEERFEFDDGEIQYRTWTLTPTSDTTFDATAGDVIGTGTGATAGNALNLKYVLEVDYNDSKLALDVDDWMWRVDQRTVINQSTLSKWGFTVGTIQLVISKTP</sequence>
<feature type="chain" id="PRO_5046398343" evidence="1">
    <location>
        <begin position="23"/>
        <end position="179"/>
    </location>
</feature>